<keyword evidence="3 6" id="KW-0456">Lyase</keyword>
<comment type="catalytic activity">
    <reaction evidence="5 6">
        <text>2-deoxy-D-ribose 5-phosphate = D-glyceraldehyde 3-phosphate + acetaldehyde</text>
        <dbReference type="Rhea" id="RHEA:12821"/>
        <dbReference type="ChEBI" id="CHEBI:15343"/>
        <dbReference type="ChEBI" id="CHEBI:59776"/>
        <dbReference type="ChEBI" id="CHEBI:62877"/>
        <dbReference type="EC" id="4.1.2.4"/>
    </reaction>
</comment>
<keyword evidence="2 6" id="KW-0963">Cytoplasm</keyword>
<dbReference type="EMBL" id="JAJNBZ010000001">
    <property type="protein sequence ID" value="MCE5167767.1"/>
    <property type="molecule type" value="Genomic_DNA"/>
</dbReference>
<dbReference type="RefSeq" id="WP_233695301.1">
    <property type="nucleotide sequence ID" value="NZ_JAJNBZ010000001.1"/>
</dbReference>
<comment type="function">
    <text evidence="6">Catalyzes a reversible aldol reaction between acetaldehyde and D-glyceraldehyde 3-phosphate to generate 2-deoxy-D-ribose 5-phosphate.</text>
</comment>
<dbReference type="GO" id="GO:0004139">
    <property type="term" value="F:deoxyribose-phosphate aldolase activity"/>
    <property type="evidence" value="ECO:0007669"/>
    <property type="project" value="UniProtKB-EC"/>
</dbReference>
<evidence type="ECO:0000256" key="2">
    <source>
        <dbReference type="ARBA" id="ARBA00022490"/>
    </source>
</evidence>
<dbReference type="SMART" id="SM01133">
    <property type="entry name" value="DeoC"/>
    <property type="match status" value="1"/>
</dbReference>
<dbReference type="SUPFAM" id="SSF51569">
    <property type="entry name" value="Aldolase"/>
    <property type="match status" value="1"/>
</dbReference>
<evidence type="ECO:0000313" key="7">
    <source>
        <dbReference type="EMBL" id="MCE5167767.1"/>
    </source>
</evidence>
<dbReference type="EC" id="4.1.2.4" evidence="6"/>
<dbReference type="HAMAP" id="MF_00114">
    <property type="entry name" value="DeoC_type1"/>
    <property type="match status" value="1"/>
</dbReference>
<dbReference type="CDD" id="cd00959">
    <property type="entry name" value="DeoC"/>
    <property type="match status" value="1"/>
</dbReference>
<name>A0ABS8YCH5_9BACL</name>
<evidence type="ECO:0000256" key="5">
    <source>
        <dbReference type="ARBA" id="ARBA00048791"/>
    </source>
</evidence>
<evidence type="ECO:0000256" key="3">
    <source>
        <dbReference type="ARBA" id="ARBA00023239"/>
    </source>
</evidence>
<sequence length="237" mass="24596">MMEPTQLAGLIDHTLLKPEASRGDIEKLCTEAKQHRFFSVCVNGIWVPACRELLSGSDVRIAAVCGFPLGANASQAKAFEAARAVEDGAAEIDMVLQIGHLLAGDYKTVEQDIAQVVRMVDGKAIVKVIFETGMLNKEQKIAACRASEAAGAHFVKTSTGFGKGGATAEDIRLMRANVSPHIGVKASGAVRDTATALAMIQAGANRIGTSSGIAIITGAGSTAANNRAAAPGESSQY</sequence>
<comment type="caution">
    <text evidence="7">The sequence shown here is derived from an EMBL/GenBank/DDBJ whole genome shotgun (WGS) entry which is preliminary data.</text>
</comment>
<feature type="active site" description="Schiff-base intermediate with acetaldehyde" evidence="6">
    <location>
        <position position="156"/>
    </location>
</feature>
<accession>A0ABS8YCH5</accession>
<dbReference type="Pfam" id="PF01791">
    <property type="entry name" value="DeoC"/>
    <property type="match status" value="1"/>
</dbReference>
<gene>
    <name evidence="6 7" type="primary">deoC</name>
    <name evidence="7" type="ORF">LQV63_00340</name>
</gene>
<comment type="similarity">
    <text evidence="1 6">Belongs to the DeoC/FbaB aldolase family. DeoC type 1 subfamily.</text>
</comment>
<feature type="active site" description="Proton donor/acceptor" evidence="6">
    <location>
        <position position="185"/>
    </location>
</feature>
<evidence type="ECO:0000256" key="1">
    <source>
        <dbReference type="ARBA" id="ARBA00010936"/>
    </source>
</evidence>
<dbReference type="NCBIfam" id="TIGR00126">
    <property type="entry name" value="deoC"/>
    <property type="match status" value="1"/>
</dbReference>
<dbReference type="InterPro" id="IPR013785">
    <property type="entry name" value="Aldolase_TIM"/>
</dbReference>
<dbReference type="PANTHER" id="PTHR10889">
    <property type="entry name" value="DEOXYRIBOSE-PHOSPHATE ALDOLASE"/>
    <property type="match status" value="1"/>
</dbReference>
<evidence type="ECO:0000256" key="6">
    <source>
        <dbReference type="HAMAP-Rule" id="MF_00114"/>
    </source>
</evidence>
<dbReference type="InterPro" id="IPR002915">
    <property type="entry name" value="DeoC/FbaB/LacD_aldolase"/>
</dbReference>
<dbReference type="Proteomes" id="UP001199916">
    <property type="component" value="Unassembled WGS sequence"/>
</dbReference>
<dbReference type="PANTHER" id="PTHR10889:SF1">
    <property type="entry name" value="DEOXYRIBOSE-PHOSPHATE ALDOLASE"/>
    <property type="match status" value="1"/>
</dbReference>
<proteinExistence type="inferred from homology"/>
<dbReference type="PIRSF" id="PIRSF001357">
    <property type="entry name" value="DeoC"/>
    <property type="match status" value="1"/>
</dbReference>
<evidence type="ECO:0000256" key="4">
    <source>
        <dbReference type="ARBA" id="ARBA00023270"/>
    </source>
</evidence>
<reference evidence="7 8" key="1">
    <citation type="submission" date="2021-11" db="EMBL/GenBank/DDBJ databases">
        <title>Draft genome sequence of Paenibacillus profundus YoMME, a new Gram-positive bacteria with exoelectrogenic properties.</title>
        <authorList>
            <person name="Hubenova Y."/>
            <person name="Hubenova E."/>
            <person name="Manasiev Y."/>
            <person name="Peykov S."/>
            <person name="Mitov M."/>
        </authorList>
    </citation>
    <scope>NUCLEOTIDE SEQUENCE [LARGE SCALE GENOMIC DNA]</scope>
    <source>
        <strain evidence="7 8">YoMME</strain>
    </source>
</reference>
<dbReference type="Gene3D" id="3.20.20.70">
    <property type="entry name" value="Aldolase class I"/>
    <property type="match status" value="1"/>
</dbReference>
<evidence type="ECO:0000313" key="8">
    <source>
        <dbReference type="Proteomes" id="UP001199916"/>
    </source>
</evidence>
<keyword evidence="8" id="KW-1185">Reference proteome</keyword>
<comment type="pathway">
    <text evidence="6">Carbohydrate degradation; 2-deoxy-D-ribose 1-phosphate degradation; D-glyceraldehyde 3-phosphate and acetaldehyde from 2-deoxy-alpha-D-ribose 1-phosphate: step 2/2.</text>
</comment>
<keyword evidence="4 6" id="KW-0704">Schiff base</keyword>
<dbReference type="InterPro" id="IPR011343">
    <property type="entry name" value="DeoC"/>
</dbReference>
<protein>
    <recommendedName>
        <fullName evidence="6">Deoxyribose-phosphate aldolase</fullName>
        <shortName evidence="6">DERA</shortName>
        <ecNumber evidence="6">4.1.2.4</ecNumber>
    </recommendedName>
    <alternativeName>
        <fullName evidence="6">2-deoxy-D-ribose 5-phosphate aldolase</fullName>
    </alternativeName>
    <alternativeName>
        <fullName evidence="6">Phosphodeoxyriboaldolase</fullName>
        <shortName evidence="6">Deoxyriboaldolase</shortName>
    </alternativeName>
</protein>
<comment type="subcellular location">
    <subcellularLocation>
        <location evidence="6">Cytoplasm</location>
    </subcellularLocation>
</comment>
<dbReference type="InterPro" id="IPR028581">
    <property type="entry name" value="DeoC_typeI"/>
</dbReference>
<feature type="active site" description="Proton donor/acceptor" evidence="6">
    <location>
        <position position="93"/>
    </location>
</feature>
<organism evidence="7 8">
    <name type="scientific">Paenibacillus profundus</name>
    <dbReference type="NCBI Taxonomy" id="1173085"/>
    <lineage>
        <taxon>Bacteria</taxon>
        <taxon>Bacillati</taxon>
        <taxon>Bacillota</taxon>
        <taxon>Bacilli</taxon>
        <taxon>Bacillales</taxon>
        <taxon>Paenibacillaceae</taxon>
        <taxon>Paenibacillus</taxon>
    </lineage>
</organism>